<dbReference type="Proteomes" id="UP000807025">
    <property type="component" value="Unassembled WGS sequence"/>
</dbReference>
<feature type="transmembrane region" description="Helical" evidence="5">
    <location>
        <begin position="358"/>
        <end position="378"/>
    </location>
</feature>
<feature type="region of interest" description="Disordered" evidence="4">
    <location>
        <begin position="590"/>
        <end position="621"/>
    </location>
</feature>
<evidence type="ECO:0000256" key="3">
    <source>
        <dbReference type="PROSITE-ProRule" id="PRU00221"/>
    </source>
</evidence>
<dbReference type="SUPFAM" id="SSF50978">
    <property type="entry name" value="WD40 repeat-like"/>
    <property type="match status" value="1"/>
</dbReference>
<dbReference type="PANTHER" id="PTHR22838">
    <property type="entry name" value="WD REPEAT PROTEIN 26-RELATED"/>
    <property type="match status" value="1"/>
</dbReference>
<evidence type="ECO:0000313" key="7">
    <source>
        <dbReference type="Proteomes" id="UP000807025"/>
    </source>
</evidence>
<dbReference type="InterPro" id="IPR015943">
    <property type="entry name" value="WD40/YVTN_repeat-like_dom_sf"/>
</dbReference>
<evidence type="ECO:0000256" key="5">
    <source>
        <dbReference type="SAM" id="Phobius"/>
    </source>
</evidence>
<proteinExistence type="predicted"/>
<dbReference type="SMART" id="SM00320">
    <property type="entry name" value="WD40"/>
    <property type="match status" value="4"/>
</dbReference>
<evidence type="ECO:0000313" key="6">
    <source>
        <dbReference type="EMBL" id="KAF9500767.1"/>
    </source>
</evidence>
<dbReference type="InterPro" id="IPR036322">
    <property type="entry name" value="WD40_repeat_dom_sf"/>
</dbReference>
<dbReference type="EMBL" id="MU154526">
    <property type="protein sequence ID" value="KAF9500767.1"/>
    <property type="molecule type" value="Genomic_DNA"/>
</dbReference>
<reference evidence="6" key="1">
    <citation type="submission" date="2020-11" db="EMBL/GenBank/DDBJ databases">
        <authorList>
            <consortium name="DOE Joint Genome Institute"/>
            <person name="Ahrendt S."/>
            <person name="Riley R."/>
            <person name="Andreopoulos W."/>
            <person name="Labutti K."/>
            <person name="Pangilinan J."/>
            <person name="Ruiz-Duenas F.J."/>
            <person name="Barrasa J.M."/>
            <person name="Sanchez-Garcia M."/>
            <person name="Camarero S."/>
            <person name="Miyauchi S."/>
            <person name="Serrano A."/>
            <person name="Linde D."/>
            <person name="Babiker R."/>
            <person name="Drula E."/>
            <person name="Ayuso-Fernandez I."/>
            <person name="Pacheco R."/>
            <person name="Padilla G."/>
            <person name="Ferreira P."/>
            <person name="Barriuso J."/>
            <person name="Kellner H."/>
            <person name="Castanera R."/>
            <person name="Alfaro M."/>
            <person name="Ramirez L."/>
            <person name="Pisabarro A.G."/>
            <person name="Kuo A."/>
            <person name="Tritt A."/>
            <person name="Lipzen A."/>
            <person name="He G."/>
            <person name="Yan M."/>
            <person name="Ng V."/>
            <person name="Cullen D."/>
            <person name="Martin F."/>
            <person name="Rosso M.-N."/>
            <person name="Henrissat B."/>
            <person name="Hibbett D."/>
            <person name="Martinez A.T."/>
            <person name="Grigoriev I.V."/>
        </authorList>
    </citation>
    <scope>NUCLEOTIDE SEQUENCE</scope>
    <source>
        <strain evidence="6">ATCC 90797</strain>
    </source>
</reference>
<accession>A0A9P6DDG7</accession>
<dbReference type="InterPro" id="IPR001680">
    <property type="entry name" value="WD40_rpt"/>
</dbReference>
<keyword evidence="1 3" id="KW-0853">WD repeat</keyword>
<feature type="region of interest" description="Disordered" evidence="4">
    <location>
        <begin position="1006"/>
        <end position="1033"/>
    </location>
</feature>
<dbReference type="PROSITE" id="PS50082">
    <property type="entry name" value="WD_REPEATS_2"/>
    <property type="match status" value="1"/>
</dbReference>
<feature type="compositionally biased region" description="Polar residues" evidence="4">
    <location>
        <begin position="495"/>
        <end position="543"/>
    </location>
</feature>
<keyword evidence="5" id="KW-0472">Membrane</keyword>
<feature type="transmembrane region" description="Helical" evidence="5">
    <location>
        <begin position="312"/>
        <end position="333"/>
    </location>
</feature>
<feature type="transmembrane region" description="Helical" evidence="5">
    <location>
        <begin position="384"/>
        <end position="408"/>
    </location>
</feature>
<dbReference type="Pfam" id="PF00400">
    <property type="entry name" value="WD40"/>
    <property type="match status" value="2"/>
</dbReference>
<sequence>MEANTTPLRQATSSNRRETIMSLVEMLLRGDEASMPGLNSQPNFEDDRDVPTVDEHHQVLGAETFNKFQKRILNLDKELRNFANAARQLGSSVAILSSAFHLRVRIAQILYLFRENAADLFPRKIARKERETPINPNHKLLQRGRRLTKRYKPPPNVARPIIKEDLDVEDFPHQLESLAVDVTTFLDCLNEFPEFTDEAVNASILSFEADLKYWASCLREYQGQFKFPAVQRYIHDLASEMGEHMDSITATLSMFIEIVGVPTIRFAQKHGATNLLNLSTVATFFSAVTATTLQFSYELDSEDPVAVSVNCFWFLSMVFSIAAAVNSLLGLTWKQAMYRSPGHRVPWWVLIWIKRSPLVFLVMSVACFSIGLCCFAYASKQAHVTSTITTVFTAITSFGLMAVSAWFASERWIFLRHKGRKWLGDVLIEVRDQFYQAPGVVPVRKVFKGIRVRMRRAGSALRRVSEKTITTLSMASQTSIAGDGADDVEGGSLPTVHTHQRALSPTSHPQRTYYSSTRTSNDINNISPITEKPFTSSPFQSPTLPEKNGAVTTPTDGTLAPPTSPASPDAPSRGKQLWRNALRTVKMKSAMSAATMGPMPRAKPHRQRTASSGGGSGTGGKFNMMHEQMKHPILMRSRLASLVPKLKCLAPLQDLAAHQALVRHLQFSPDGKYLATSSWDRTSIIFRVADPTNNPRVLAHPKGFVGQVAWSPNGNLLLTKLTSGIKVWTEVNYEIQCLTERDGVCKKTIDRNTMVESITWCPDGKSFMSVESSEVVKLNLQGTILDTYHFGNMKLHDVGVTHDSIRLIGVGPLLQSPTGLSPSKSRVEKRLLTCENEQLTISSQTPVFNEVRDITLSHNAKHGTVALISYENKAPPQLWRLKMIKDRDNTSIVTARLELRHTYMPKCPVDFAGPSYFGGKKDELVLCAGKAGDIHIWDSESGSLLHHVRAQVLGGDLTCIAWNHAADDPFMFATGSHDGAVRLWSQNPEAPLDQEHLPDDDYDTRLMDGTLPRSSSPLEFDMERPDSQATHHDYDSQYTFDSAFPLNDYGNLPNGSGHVAYGSELSQQSRERMVAFAPAPANGPPTRSATLD</sequence>
<evidence type="ECO:0000256" key="4">
    <source>
        <dbReference type="SAM" id="MobiDB-lite"/>
    </source>
</evidence>
<protein>
    <submittedName>
        <fullName evidence="6">WD40 repeat-like protein</fullName>
    </submittedName>
</protein>
<organism evidence="6 7">
    <name type="scientific">Pleurotus eryngii</name>
    <name type="common">Boletus of the steppes</name>
    <dbReference type="NCBI Taxonomy" id="5323"/>
    <lineage>
        <taxon>Eukaryota</taxon>
        <taxon>Fungi</taxon>
        <taxon>Dikarya</taxon>
        <taxon>Basidiomycota</taxon>
        <taxon>Agaricomycotina</taxon>
        <taxon>Agaricomycetes</taxon>
        <taxon>Agaricomycetidae</taxon>
        <taxon>Agaricales</taxon>
        <taxon>Pleurotineae</taxon>
        <taxon>Pleurotaceae</taxon>
        <taxon>Pleurotus</taxon>
    </lineage>
</organism>
<feature type="repeat" description="WD" evidence="3">
    <location>
        <begin position="655"/>
        <end position="688"/>
    </location>
</feature>
<keyword evidence="7" id="KW-1185">Reference proteome</keyword>
<dbReference type="Gene3D" id="2.130.10.10">
    <property type="entry name" value="YVTN repeat-like/Quinoprotein amine dehydrogenase"/>
    <property type="match status" value="2"/>
</dbReference>
<dbReference type="OrthoDB" id="972532at2759"/>
<evidence type="ECO:0000256" key="2">
    <source>
        <dbReference type="ARBA" id="ARBA00022737"/>
    </source>
</evidence>
<comment type="caution">
    <text evidence="6">The sequence shown here is derived from an EMBL/GenBank/DDBJ whole genome shotgun (WGS) entry which is preliminary data.</text>
</comment>
<dbReference type="AlphaFoldDB" id="A0A9P6DDG7"/>
<feature type="compositionally biased region" description="Basic and acidic residues" evidence="4">
    <location>
        <begin position="1021"/>
        <end position="1033"/>
    </location>
</feature>
<evidence type="ECO:0000256" key="1">
    <source>
        <dbReference type="ARBA" id="ARBA00022574"/>
    </source>
</evidence>
<gene>
    <name evidence="6" type="ORF">BDN71DRAFT_1381647</name>
</gene>
<dbReference type="PANTHER" id="PTHR22838:SF0">
    <property type="entry name" value="WD REPEAT-CONTAINING PROTEIN 26"/>
    <property type="match status" value="1"/>
</dbReference>
<keyword evidence="5" id="KW-0812">Transmembrane</keyword>
<keyword evidence="2" id="KW-0677">Repeat</keyword>
<keyword evidence="5" id="KW-1133">Transmembrane helix</keyword>
<dbReference type="InterPro" id="IPR051350">
    <property type="entry name" value="WD_repeat-ST_regulator"/>
</dbReference>
<name>A0A9P6DDG7_PLEER</name>
<feature type="region of interest" description="Disordered" evidence="4">
    <location>
        <begin position="480"/>
        <end position="575"/>
    </location>
</feature>